<dbReference type="PANTHER" id="PTHR34220">
    <property type="entry name" value="SENSOR HISTIDINE KINASE YPDA"/>
    <property type="match status" value="1"/>
</dbReference>
<keyword evidence="4" id="KW-0808">Transferase</keyword>
<dbReference type="InterPro" id="IPR003660">
    <property type="entry name" value="HAMP_dom"/>
</dbReference>
<keyword evidence="15" id="KW-1185">Reference proteome</keyword>
<dbReference type="PROSITE" id="PS50885">
    <property type="entry name" value="HAMP"/>
    <property type="match status" value="1"/>
</dbReference>
<evidence type="ECO:0000256" key="12">
    <source>
        <dbReference type="SAM" id="Phobius"/>
    </source>
</evidence>
<evidence type="ECO:0000256" key="9">
    <source>
        <dbReference type="ARBA" id="ARBA00022989"/>
    </source>
</evidence>
<organism evidence="14 15">
    <name type="scientific">Diplocloster agilis</name>
    <dbReference type="NCBI Taxonomy" id="2850323"/>
    <lineage>
        <taxon>Bacteria</taxon>
        <taxon>Bacillati</taxon>
        <taxon>Bacillota</taxon>
        <taxon>Clostridia</taxon>
        <taxon>Lachnospirales</taxon>
        <taxon>Lachnospiraceae</taxon>
        <taxon>Diplocloster</taxon>
    </lineage>
</organism>
<dbReference type="Pfam" id="PF06580">
    <property type="entry name" value="His_kinase"/>
    <property type="match status" value="1"/>
</dbReference>
<dbReference type="SUPFAM" id="SSF158472">
    <property type="entry name" value="HAMP domain-like"/>
    <property type="match status" value="1"/>
</dbReference>
<evidence type="ECO:0000256" key="11">
    <source>
        <dbReference type="ARBA" id="ARBA00023136"/>
    </source>
</evidence>
<keyword evidence="2" id="KW-1003">Cell membrane</keyword>
<dbReference type="CDD" id="cd06225">
    <property type="entry name" value="HAMP"/>
    <property type="match status" value="1"/>
</dbReference>
<dbReference type="InterPro" id="IPR010559">
    <property type="entry name" value="Sig_transdc_His_kin_internal"/>
</dbReference>
<gene>
    <name evidence="14" type="ORF">KTH89_11055</name>
</gene>
<feature type="transmembrane region" description="Helical" evidence="12">
    <location>
        <begin position="276"/>
        <end position="298"/>
    </location>
</feature>
<keyword evidence="9 12" id="KW-1133">Transmembrane helix</keyword>
<evidence type="ECO:0000256" key="8">
    <source>
        <dbReference type="ARBA" id="ARBA00022840"/>
    </source>
</evidence>
<dbReference type="InterPro" id="IPR050640">
    <property type="entry name" value="Bact_2-comp_sensor_kinase"/>
</dbReference>
<evidence type="ECO:0000256" key="7">
    <source>
        <dbReference type="ARBA" id="ARBA00022777"/>
    </source>
</evidence>
<comment type="caution">
    <text evidence="14">The sequence shown here is derived from an EMBL/GenBank/DDBJ whole genome shotgun (WGS) entry which is preliminary data.</text>
</comment>
<dbReference type="GO" id="GO:0016020">
    <property type="term" value="C:membrane"/>
    <property type="evidence" value="ECO:0007669"/>
    <property type="project" value="UniProtKB-SubCell"/>
</dbReference>
<keyword evidence="3" id="KW-0597">Phosphoprotein</keyword>
<dbReference type="Proteomes" id="UP000712157">
    <property type="component" value="Unassembled WGS sequence"/>
</dbReference>
<accession>A0A949K1N8</accession>
<sequence>MKTRSKIGQKLKRRTSILVILAVLTISIPLIFLFSWNYVKNSVNNMNVISDQIVDQMNDSCKSVIQYAGWITTDKRLLSLIQEYGLTRAEEERAYYESLISNQLTELAGMSASIQDIVLLLEDGRVFRSVFIEDSDVERILSSDWYRKQEEENYLKFFYPDGPDRFTFCAPLESMSGLYGKIILTFRADSLIQLIQTADKTFRHYLWLDAWNQPFYSGGGDTAFDYAPVLDHSARYRLQEDFILNRGSGIYITHISEVTRWKFIAFVPYHELLGNFFPIFIILIVSVLLVVLLASFILNPLIRNIIEPLEVLSQHMKKVPGGEEALVDIRTGDEIEDLSHAFNQMTLELQKHIRRLLENEKTKQQMKYGLLISQINPHFIYNTMNTINYLARKGRTGDIVVLNNALIRILKDSLRINDISVFDTVEQEIDVVKQYMTIQSCRYADQIRVFWEVKEDVLNFKIPKHIIQPIVENALLHGFLSEDLSGWEEEPFIRIKIYKEAFCLRNAPPETGREPDEKTDADQLVIRIEDNGVGIDMEQYRQLCLEADRQEENEASRGSHIGLANIRWRLNYLLKEEQSLTVEQASPHGTVVTIRIGKQA</sequence>
<dbReference type="Pfam" id="PF00672">
    <property type="entry name" value="HAMP"/>
    <property type="match status" value="1"/>
</dbReference>
<evidence type="ECO:0000256" key="2">
    <source>
        <dbReference type="ARBA" id="ARBA00022475"/>
    </source>
</evidence>
<feature type="transmembrane region" description="Helical" evidence="12">
    <location>
        <begin position="16"/>
        <end position="39"/>
    </location>
</feature>
<dbReference type="Gene3D" id="6.10.340.10">
    <property type="match status" value="1"/>
</dbReference>
<dbReference type="Pfam" id="PF02518">
    <property type="entry name" value="HATPase_c"/>
    <property type="match status" value="1"/>
</dbReference>
<evidence type="ECO:0000313" key="15">
    <source>
        <dbReference type="Proteomes" id="UP000712157"/>
    </source>
</evidence>
<dbReference type="SMART" id="SM00304">
    <property type="entry name" value="HAMP"/>
    <property type="match status" value="1"/>
</dbReference>
<keyword evidence="7 14" id="KW-0418">Kinase</keyword>
<proteinExistence type="predicted"/>
<dbReference type="InterPro" id="IPR003594">
    <property type="entry name" value="HATPase_dom"/>
</dbReference>
<name>A0A949K1N8_9FIRM</name>
<dbReference type="RefSeq" id="WP_158342370.1">
    <property type="nucleotide sequence ID" value="NZ_JAHQCW010000016.1"/>
</dbReference>
<comment type="subcellular location">
    <subcellularLocation>
        <location evidence="1">Cell membrane</location>
        <topology evidence="1">Multi-pass membrane protein</topology>
    </subcellularLocation>
</comment>
<keyword evidence="11 12" id="KW-0472">Membrane</keyword>
<dbReference type="SUPFAM" id="SSF55874">
    <property type="entry name" value="ATPase domain of HSP90 chaperone/DNA topoisomerase II/histidine kinase"/>
    <property type="match status" value="1"/>
</dbReference>
<evidence type="ECO:0000256" key="5">
    <source>
        <dbReference type="ARBA" id="ARBA00022692"/>
    </source>
</evidence>
<keyword evidence="10" id="KW-0902">Two-component regulatory system</keyword>
<keyword evidence="6" id="KW-0547">Nucleotide-binding</keyword>
<evidence type="ECO:0000256" key="4">
    <source>
        <dbReference type="ARBA" id="ARBA00022679"/>
    </source>
</evidence>
<dbReference type="InterPro" id="IPR036890">
    <property type="entry name" value="HATPase_C_sf"/>
</dbReference>
<dbReference type="AlphaFoldDB" id="A0A949K1N8"/>
<keyword evidence="8" id="KW-0067">ATP-binding</keyword>
<evidence type="ECO:0000256" key="3">
    <source>
        <dbReference type="ARBA" id="ARBA00022553"/>
    </source>
</evidence>
<feature type="domain" description="HAMP" evidence="13">
    <location>
        <begin position="303"/>
        <end position="354"/>
    </location>
</feature>
<dbReference type="GO" id="GO:0000155">
    <property type="term" value="F:phosphorelay sensor kinase activity"/>
    <property type="evidence" value="ECO:0007669"/>
    <property type="project" value="InterPro"/>
</dbReference>
<keyword evidence="5 12" id="KW-0812">Transmembrane</keyword>
<reference evidence="14" key="1">
    <citation type="submission" date="2021-06" db="EMBL/GenBank/DDBJ databases">
        <title>Description of novel taxa of the family Lachnospiraceae.</title>
        <authorList>
            <person name="Chaplin A.V."/>
            <person name="Sokolova S.R."/>
            <person name="Pikina A.P."/>
            <person name="Korzhanova M."/>
            <person name="Belova V."/>
            <person name="Korostin D."/>
            <person name="Efimov B.A."/>
        </authorList>
    </citation>
    <scope>NUCLEOTIDE SEQUENCE</scope>
    <source>
        <strain evidence="14">ASD5720</strain>
    </source>
</reference>
<evidence type="ECO:0000256" key="10">
    <source>
        <dbReference type="ARBA" id="ARBA00023012"/>
    </source>
</evidence>
<evidence type="ECO:0000256" key="1">
    <source>
        <dbReference type="ARBA" id="ARBA00004651"/>
    </source>
</evidence>
<dbReference type="EMBL" id="JAHQCW010000016">
    <property type="protein sequence ID" value="MBU9737080.1"/>
    <property type="molecule type" value="Genomic_DNA"/>
</dbReference>
<protein>
    <submittedName>
        <fullName evidence="14">Histidine kinase</fullName>
    </submittedName>
</protein>
<evidence type="ECO:0000313" key="14">
    <source>
        <dbReference type="EMBL" id="MBU9737080.1"/>
    </source>
</evidence>
<dbReference type="Gene3D" id="3.30.565.10">
    <property type="entry name" value="Histidine kinase-like ATPase, C-terminal domain"/>
    <property type="match status" value="1"/>
</dbReference>
<evidence type="ECO:0000256" key="6">
    <source>
        <dbReference type="ARBA" id="ARBA00022741"/>
    </source>
</evidence>
<evidence type="ECO:0000259" key="13">
    <source>
        <dbReference type="PROSITE" id="PS50885"/>
    </source>
</evidence>
<dbReference type="PANTHER" id="PTHR34220:SF11">
    <property type="entry name" value="SENSOR PROTEIN KINASE HPTS"/>
    <property type="match status" value="1"/>
</dbReference>